<dbReference type="PANTHER" id="PTHR23048">
    <property type="entry name" value="MYOSIN LIGHT CHAIN 1, 3"/>
    <property type="match status" value="1"/>
</dbReference>
<reference evidence="8 9" key="1">
    <citation type="submission" date="2014-03" db="EMBL/GenBank/DDBJ databases">
        <authorList>
            <person name="Sibley D."/>
            <person name="Venepally P."/>
            <person name="Karamycheva S."/>
            <person name="Hadjithomas M."/>
            <person name="Khan A."/>
            <person name="Brunk B."/>
            <person name="Roos D."/>
            <person name="Caler E."/>
            <person name="Lorenzi H."/>
        </authorList>
    </citation>
    <scope>NUCLEOTIDE SEQUENCE [LARGE SCALE GENOMIC DNA]</scope>
    <source>
        <strain evidence="9">p89</strain>
    </source>
</reference>
<organism evidence="8 9">
    <name type="scientific">Toxoplasma gondii p89</name>
    <dbReference type="NCBI Taxonomy" id="943119"/>
    <lineage>
        <taxon>Eukaryota</taxon>
        <taxon>Sar</taxon>
        <taxon>Alveolata</taxon>
        <taxon>Apicomplexa</taxon>
        <taxon>Conoidasida</taxon>
        <taxon>Coccidia</taxon>
        <taxon>Eucoccidiorida</taxon>
        <taxon>Eimeriorina</taxon>
        <taxon>Sarcocystidae</taxon>
        <taxon>Toxoplasma</taxon>
    </lineage>
</organism>
<dbReference type="SUPFAM" id="SSF47473">
    <property type="entry name" value="EF-hand"/>
    <property type="match status" value="1"/>
</dbReference>
<comment type="similarity">
    <text evidence="1">Belongs to the centrin family.</text>
</comment>
<comment type="caution">
    <text evidence="8">The sequence shown here is derived from an EMBL/GenBank/DDBJ whole genome shotgun (WGS) entry which is preliminary data.</text>
</comment>
<dbReference type="GO" id="GO:0005509">
    <property type="term" value="F:calcium ion binding"/>
    <property type="evidence" value="ECO:0007669"/>
    <property type="project" value="InterPro"/>
</dbReference>
<dbReference type="InterPro" id="IPR011992">
    <property type="entry name" value="EF-hand-dom_pair"/>
</dbReference>
<dbReference type="Proteomes" id="UP000028828">
    <property type="component" value="Unassembled WGS sequence"/>
</dbReference>
<dbReference type="CDD" id="cd00051">
    <property type="entry name" value="EFh"/>
    <property type="match status" value="1"/>
</dbReference>
<dbReference type="AlphaFoldDB" id="A0A086K506"/>
<evidence type="ECO:0000256" key="3">
    <source>
        <dbReference type="ARBA" id="ARBA00022723"/>
    </source>
</evidence>
<evidence type="ECO:0000256" key="4">
    <source>
        <dbReference type="ARBA" id="ARBA00022737"/>
    </source>
</evidence>
<keyword evidence="5" id="KW-0106">Calcium</keyword>
<evidence type="ECO:0000313" key="8">
    <source>
        <dbReference type="EMBL" id="KFG39474.1"/>
    </source>
</evidence>
<dbReference type="PROSITE" id="PS50222">
    <property type="entry name" value="EF_HAND_2"/>
    <property type="match status" value="1"/>
</dbReference>
<gene>
    <name evidence="8" type="ORF">TGP89_262010</name>
</gene>
<accession>A0A086K506</accession>
<dbReference type="InterPro" id="IPR002048">
    <property type="entry name" value="EF_hand_dom"/>
</dbReference>
<evidence type="ECO:0000256" key="1">
    <source>
        <dbReference type="ARBA" id="ARBA00005253"/>
    </source>
</evidence>
<evidence type="ECO:0000256" key="6">
    <source>
        <dbReference type="ARBA" id="ARBA00022990"/>
    </source>
</evidence>
<dbReference type="OrthoDB" id="26525at2759"/>
<dbReference type="FunFam" id="1.10.238.10:FF:000178">
    <property type="entry name" value="Calmodulin-2 A"/>
    <property type="match status" value="1"/>
</dbReference>
<dbReference type="Pfam" id="PF13405">
    <property type="entry name" value="EF-hand_6"/>
    <property type="match status" value="1"/>
</dbReference>
<keyword evidence="3" id="KW-0479">Metal-binding</keyword>
<dbReference type="InterPro" id="IPR018247">
    <property type="entry name" value="EF_Hand_1_Ca_BS"/>
</dbReference>
<keyword evidence="4" id="KW-0677">Repeat</keyword>
<proteinExistence type="inferred from homology"/>
<keyword evidence="6" id="KW-0007">Acetylation</keyword>
<dbReference type="VEuPathDB" id="ToxoDB:TGP89_262010"/>
<protein>
    <recommendedName>
        <fullName evidence="2">Calmodulin</fullName>
    </recommendedName>
</protein>
<evidence type="ECO:0000256" key="2">
    <source>
        <dbReference type="ARBA" id="ARBA00020786"/>
    </source>
</evidence>
<feature type="domain" description="EF-hand" evidence="7">
    <location>
        <begin position="1"/>
        <end position="35"/>
    </location>
</feature>
<name>A0A086K506_TOXGO</name>
<evidence type="ECO:0000256" key="5">
    <source>
        <dbReference type="ARBA" id="ARBA00022837"/>
    </source>
</evidence>
<dbReference type="PROSITE" id="PS00018">
    <property type="entry name" value="EF_HAND_1"/>
    <property type="match status" value="1"/>
</dbReference>
<evidence type="ECO:0000259" key="7">
    <source>
        <dbReference type="PROSITE" id="PS50222"/>
    </source>
</evidence>
<evidence type="ECO:0000313" key="9">
    <source>
        <dbReference type="Proteomes" id="UP000028828"/>
    </source>
</evidence>
<dbReference type="Gene3D" id="1.10.238.10">
    <property type="entry name" value="EF-hand"/>
    <property type="match status" value="1"/>
</dbReference>
<dbReference type="InterPro" id="IPR050230">
    <property type="entry name" value="CALM/Myosin/TropC-like"/>
</dbReference>
<dbReference type="GO" id="GO:0016460">
    <property type="term" value="C:myosin II complex"/>
    <property type="evidence" value="ECO:0007669"/>
    <property type="project" value="TreeGrafter"/>
</dbReference>
<dbReference type="EMBL" id="AEYI02001271">
    <property type="protein sequence ID" value="KFG39474.1"/>
    <property type="molecule type" value="Genomic_DNA"/>
</dbReference>
<sequence>MANNLESIFKVFDSDGDGKLTCIEMHQALGASGCSPSVEEVQEAVKEKGSDTGDLEQFKALYAAYANKKVTAAELVPLFSVVDPAKKGVVDVRSLNYLLTNFNERLTQAEAEEFIQGMLGLPKEGTVPIPDVAQKVEQLQKV</sequence>
<dbReference type="PANTHER" id="PTHR23048:SF0">
    <property type="entry name" value="CALMODULIN LIKE 3"/>
    <property type="match status" value="1"/>
</dbReference>